<reference evidence="3" key="3">
    <citation type="journal article" date="2011" name="PLoS ONE">
        <title>Genome sequence of a mesophilic hydrogenotrophic methanogen Methanocella paludicola, the first cultivated representative of the order Methanocellales.</title>
        <authorList>
            <person name="Sakai S."/>
            <person name="Takaki Y."/>
            <person name="Shimamura S."/>
            <person name="Sekine M."/>
            <person name="Tajima T."/>
            <person name="Kosugi H."/>
            <person name="Ichikawa N."/>
            <person name="Tasumi E."/>
            <person name="Hiraki A.T."/>
            <person name="Shimizu A."/>
            <person name="Kato Y."/>
            <person name="Nishiko R."/>
            <person name="Mori K."/>
            <person name="Fujita N."/>
            <person name="Imachi H."/>
            <person name="Takai K."/>
        </authorList>
    </citation>
    <scope>NUCLEOTIDE SEQUENCE [LARGE SCALE GENOMIC DNA]</scope>
    <source>
        <strain evidence="3">DSM 17711 / JCM 13418 / NBRC 101707 / SANAE</strain>
    </source>
</reference>
<dbReference type="AlphaFoldDB" id="D1YUQ0"/>
<name>D1YUQ0_METPS</name>
<evidence type="ECO:0000256" key="1">
    <source>
        <dbReference type="SAM" id="MobiDB-lite"/>
    </source>
</evidence>
<dbReference type="eggNOG" id="arCOG02780">
    <property type="taxonomic scope" value="Archaea"/>
</dbReference>
<proteinExistence type="predicted"/>
<feature type="compositionally biased region" description="Low complexity" evidence="1">
    <location>
        <begin position="167"/>
        <end position="176"/>
    </location>
</feature>
<dbReference type="InParanoid" id="D1YUQ0"/>
<accession>D1YUQ0</accession>
<protein>
    <submittedName>
        <fullName evidence="2">Uncharacterized protein</fullName>
    </submittedName>
</protein>
<gene>
    <name evidence="2" type="ordered locus">MCP_0100</name>
</gene>
<evidence type="ECO:0000313" key="2">
    <source>
        <dbReference type="EMBL" id="BAI60172.1"/>
    </source>
</evidence>
<dbReference type="KEGG" id="mpd:MCP_0100"/>
<dbReference type="Proteomes" id="UP000001882">
    <property type="component" value="Chromosome"/>
</dbReference>
<reference evidence="2 3" key="2">
    <citation type="journal article" date="2008" name="Int. J. Syst. Evol. Microbiol.">
        <title>Methanocella paludicola gen. nov., sp. nov., a methane-producing archaeon, the first isolate of the lineage 'Rice Cluster I', and proposal of the new archaeal order Methanocellales ord. nov.</title>
        <authorList>
            <person name="Sakai S."/>
            <person name="Imachi H."/>
            <person name="Hanada S."/>
            <person name="Ohashi A."/>
            <person name="Harada H."/>
            <person name="Kamagata Y."/>
        </authorList>
    </citation>
    <scope>NUCLEOTIDE SEQUENCE [LARGE SCALE GENOMIC DNA]</scope>
    <source>
        <strain evidence="3">DSM 17711 / JCM 13418 / NBRC 101707 / SANAE</strain>
    </source>
</reference>
<dbReference type="GeneID" id="8683004"/>
<dbReference type="STRING" id="304371.MCP_0100"/>
<dbReference type="EMBL" id="AP011532">
    <property type="protein sequence ID" value="BAI60172.1"/>
    <property type="molecule type" value="Genomic_DNA"/>
</dbReference>
<dbReference type="OrthoDB" id="147087at2157"/>
<feature type="region of interest" description="Disordered" evidence="1">
    <location>
        <begin position="156"/>
        <end position="176"/>
    </location>
</feature>
<keyword evidence="3" id="KW-1185">Reference proteome</keyword>
<evidence type="ECO:0000313" key="3">
    <source>
        <dbReference type="Proteomes" id="UP000001882"/>
    </source>
</evidence>
<reference evidence="2 3" key="1">
    <citation type="journal article" date="2007" name="Appl. Environ. Microbiol.">
        <title>Isolation of key methanogens for global methane emission from rice paddy fields: a novel isolate affiliated with the clone cluster rice cluster I.</title>
        <authorList>
            <person name="Sakai S."/>
            <person name="Imachi H."/>
            <person name="Sekiguchi Y."/>
            <person name="Ohashi A."/>
            <person name="Harada H."/>
            <person name="Kamagata Y."/>
        </authorList>
    </citation>
    <scope>NUCLEOTIDE SEQUENCE [LARGE SCALE GENOMIC DNA]</scope>
    <source>
        <strain evidence="3">DSM 17711 / JCM 13418 / NBRC 101707 / SANAE</strain>
    </source>
</reference>
<dbReference type="RefSeq" id="WP_012898852.1">
    <property type="nucleotide sequence ID" value="NC_013665.1"/>
</dbReference>
<sequence length="366" mass="40089">MSNNLLNVIKEVFSTYNYTVSASQQGFDLLAEKPGYRVGIKLVDDASADDLKTFLDGLNGSGIKVLFITMAGFSEDVKKLGGQRELMMWDRAELARQIGNAVLSGCEAPAQAKPAADISSLTSELYASRPAVQPKPEPAQPRAVKAPEPVIEAVEEEKPAKKKAKPEPAVEAATEPAEGVSIPLHAIPIKVKDSDAIKISGAIGRAEDVELSIKFIPFWKYDYKLDVQSRYRDLTVPLNSKGSRVINAINKQVDPAPQAAPVESVDLPDAPYDVQETVVSEEEARAMAIKAIVEENTKTVRFKGTQGEAAIVEHKKFQPRPQDVEMDIELVYIPFWAVRSHKGYMEINAYDGKPTRMPIDDGAEIL</sequence>
<organism evidence="2 3">
    <name type="scientific">Methanocella paludicola (strain DSM 17711 / JCM 13418 / NBRC 101707 / SANAE)</name>
    <dbReference type="NCBI Taxonomy" id="304371"/>
    <lineage>
        <taxon>Archaea</taxon>
        <taxon>Methanobacteriati</taxon>
        <taxon>Methanobacteriota</taxon>
        <taxon>Stenosarchaea group</taxon>
        <taxon>Methanomicrobia</taxon>
        <taxon>Methanocellales</taxon>
        <taxon>Methanocellaceae</taxon>
        <taxon>Methanocella</taxon>
    </lineage>
</organism>